<dbReference type="Proteomes" id="UP000604046">
    <property type="component" value="Unassembled WGS sequence"/>
</dbReference>
<evidence type="ECO:0000256" key="1">
    <source>
        <dbReference type="SAM" id="MobiDB-lite"/>
    </source>
</evidence>
<feature type="region of interest" description="Disordered" evidence="1">
    <location>
        <begin position="1015"/>
        <end position="1054"/>
    </location>
</feature>
<feature type="region of interest" description="Disordered" evidence="1">
    <location>
        <begin position="856"/>
        <end position="925"/>
    </location>
</feature>
<accession>A0A812SKJ9</accession>
<feature type="compositionally biased region" description="Basic residues" evidence="1">
    <location>
        <begin position="879"/>
        <end position="888"/>
    </location>
</feature>
<reference evidence="2" key="1">
    <citation type="submission" date="2021-02" db="EMBL/GenBank/DDBJ databases">
        <authorList>
            <person name="Dougan E. K."/>
            <person name="Rhodes N."/>
            <person name="Thang M."/>
            <person name="Chan C."/>
        </authorList>
    </citation>
    <scope>NUCLEOTIDE SEQUENCE</scope>
</reference>
<gene>
    <name evidence="2" type="primary">Tmem65</name>
    <name evidence="2" type="ORF">SNAT2548_LOCUS27458</name>
</gene>
<organism evidence="2 3">
    <name type="scientific">Symbiodinium natans</name>
    <dbReference type="NCBI Taxonomy" id="878477"/>
    <lineage>
        <taxon>Eukaryota</taxon>
        <taxon>Sar</taxon>
        <taxon>Alveolata</taxon>
        <taxon>Dinophyceae</taxon>
        <taxon>Suessiales</taxon>
        <taxon>Symbiodiniaceae</taxon>
        <taxon>Symbiodinium</taxon>
    </lineage>
</organism>
<feature type="compositionally biased region" description="Acidic residues" evidence="1">
    <location>
        <begin position="906"/>
        <end position="916"/>
    </location>
</feature>
<dbReference type="Gene3D" id="2.60.120.920">
    <property type="match status" value="1"/>
</dbReference>
<name>A0A812SKJ9_9DINO</name>
<dbReference type="EMBL" id="CAJNDS010002471">
    <property type="protein sequence ID" value="CAE7489679.1"/>
    <property type="molecule type" value="Genomic_DNA"/>
</dbReference>
<dbReference type="OrthoDB" id="413482at2759"/>
<keyword evidence="3" id="KW-1185">Reference proteome</keyword>
<dbReference type="InterPro" id="IPR043136">
    <property type="entry name" value="B30.2/SPRY_sf"/>
</dbReference>
<evidence type="ECO:0000313" key="2">
    <source>
        <dbReference type="EMBL" id="CAE7489679.1"/>
    </source>
</evidence>
<protein>
    <submittedName>
        <fullName evidence="2">Tmem65 protein</fullName>
    </submittedName>
</protein>
<proteinExistence type="predicted"/>
<dbReference type="AlphaFoldDB" id="A0A812SKJ9"/>
<evidence type="ECO:0000313" key="3">
    <source>
        <dbReference type="Proteomes" id="UP000604046"/>
    </source>
</evidence>
<comment type="caution">
    <text evidence="2">The sequence shown here is derived from an EMBL/GenBank/DDBJ whole genome shotgun (WGS) entry which is preliminary data.</text>
</comment>
<sequence>MNPAYGEGYGEWDFRGQLLPKDTFALGVVDLIPESWGTKGGKNFLLFDARAGLAVQRVQLAPNGNSDRRINKYSLTMWFRVPMLPSKADRMLLVDMPRGEMDSEMIDETSSGGGGSTLFVWRGGVLAPEGYHEPSLQKKDTDASARLRQMVTLASPSQVAQKASLGVTDALKGKGVSISECSLASFPLLGVYSTLVNGEWHLKFSGAEHEKKAEVLLTMEPSGRLLLAPSRGAASRKRADGQNTRFGVRLKMTQEVREYVENYCDGVVPEDFQAVVDHFWGSKIRPACNVATSGRSWAEIGWPGSQNQCKRRAMKDLKSRGDVLVARGLPALDALRIARSLKEFSQAGAEFVEDKSMETEIKTGDMVQKVSKGPVVQPADSGLFTGFGLFGGGVGLEDGEAGKVTNVNYNRGQVHVEGKRGGKWYGEDEVVKVDPKALGLVPLTDSEWAGLASTRANYVSFSQQLPNPLMEAGWQGKGRAEKAAETSSAEVDLNFDVVAAGFMSSYVDAHVAYAESGLEITGQWRTADGSAGTVTGTKALAGLALGGLWHLELQTGADSMQHAWNCWFSCFPPSSGGNTSMIRVSGSALAGPLLQEGSSPENAPPALQIGGEMSGKGIVSFTFSALEDSLPLLAGLSAENWIGSTWEGELGPDRWLRGSWRKAGDAGSGRWRARHIGRAAVHNTLKPQVDSGAEWEAKRCEIRTAPPDAKSAGRLKKGMKVKLSKLYKTCSDAPFGPLKEGQVGEIIQENPGSDQPVNVKGPGGGTWWYQEKALVPAFALHDDSRIFNPLGDEFEGVSFTRFPITQGSAYAEFRVVRLGRTQPILGLAVMEEKAGKTILTRMAVIEGRTARKVDLSKLPEEVPEEEKGEEGEKKEATAKAKRVSKKRSNSSEIDFSLFDDAPKPNEDEEEAEEPEEKEVKEKKQGWDLAKPYGDRWQEGDVICCQILMPGGIIAFGLNGDFQAPMGTAFDLKLPEGTQLCLVAAAGENGRLRVNLGTVAFSFPPPQKLEALLPDIDDDEEEESPKEKEEGKDVEEEGATKGVEASKAAPKEEQPAELVPIDVPPCQGVGEAMKIRPLWQVKLPKAVKAWPVYAAPSRESQGRRAMKDGEVVEQVALDPSGAGWVQHQAGWSPCRMVVVGHEYEALKPTPAWVGIDKPPKEKKVRKTIQRVVHATMDAEHLDEELSKALLPALLEFPRL</sequence>